<dbReference type="Pfam" id="PF07734">
    <property type="entry name" value="FBA_1"/>
    <property type="match status" value="1"/>
</dbReference>
<accession>A0A7J6FW66</accession>
<dbReference type="InterPro" id="IPR050796">
    <property type="entry name" value="SCF_F-box_component"/>
</dbReference>
<evidence type="ECO:0000313" key="5">
    <source>
        <dbReference type="EMBL" id="KAF4374981.1"/>
    </source>
</evidence>
<dbReference type="Proteomes" id="UP000525078">
    <property type="component" value="Unassembled WGS sequence"/>
</dbReference>
<keyword evidence="7" id="KW-1185">Reference proteome</keyword>
<protein>
    <recommendedName>
        <fullName evidence="8">F-box domain-containing protein</fullName>
    </recommendedName>
</protein>
<dbReference type="Proteomes" id="UP000583929">
    <property type="component" value="Unassembled WGS sequence"/>
</dbReference>
<dbReference type="AlphaFoldDB" id="A0A7J6FW66"/>
<feature type="compositionally biased region" description="Basic and acidic residues" evidence="1">
    <location>
        <begin position="351"/>
        <end position="368"/>
    </location>
</feature>
<evidence type="ECO:0008006" key="8">
    <source>
        <dbReference type="Google" id="ProtNLM"/>
    </source>
</evidence>
<dbReference type="InterPro" id="IPR006527">
    <property type="entry name" value="F-box-assoc_dom_typ1"/>
</dbReference>
<feature type="region of interest" description="Disordered" evidence="1">
    <location>
        <begin position="351"/>
        <end position="395"/>
    </location>
</feature>
<dbReference type="InterPro" id="IPR001810">
    <property type="entry name" value="F-box_dom"/>
</dbReference>
<dbReference type="Pfam" id="PF00646">
    <property type="entry name" value="F-box"/>
    <property type="match status" value="1"/>
</dbReference>
<sequence>MVRFCDLPSDVVEKIMLLVPADSVVECKSVNKFWYSCISTLINDPKFVAKHLLITKNHSSMSLLCSEQPSSCVDHCLITYPLLTIIHVDGGGVGDDDGKKDHFRTVTVDLSMPLLDMNRWDNIYHCDGLLLLVNYGFKKTITMMLCNPVLKESMILPKPKNVTFMAHHYHYIGFEHDSRNNKYKCVSIWLYREECKVEVYTVGSDSWREINMSQDVMDYIVHAELCNAVCFGGVCYWYICRPRIEKILSFDMSSEEFRMIDFPDFEPLIAVVDSCFDKSFLFVFTMDKSVAGGSTKYELIGPLEKCYSYLLLPFWKDDEILMDVDTPNQSMEKKIKKEKKQNANQILTLRPEKVEQSKLVPKPDERKHNAPLRKTRVEKEGEEELNHTEIQKLSY</sequence>
<feature type="domain" description="F-box" evidence="2">
    <location>
        <begin position="4"/>
        <end position="42"/>
    </location>
</feature>
<dbReference type="PANTHER" id="PTHR31672">
    <property type="entry name" value="BNACNNG10540D PROTEIN"/>
    <property type="match status" value="1"/>
</dbReference>
<dbReference type="PANTHER" id="PTHR31672:SF13">
    <property type="entry name" value="F-BOX PROTEIN CPR30-LIKE"/>
    <property type="match status" value="1"/>
</dbReference>
<gene>
    <name evidence="4" type="ORF">F8388_005279</name>
    <name evidence="5" type="ORF">G4B88_004732</name>
</gene>
<comment type="caution">
    <text evidence="5">The sequence shown here is derived from an EMBL/GenBank/DDBJ whole genome shotgun (WGS) entry which is preliminary data.</text>
</comment>
<feature type="compositionally biased region" description="Basic and acidic residues" evidence="1">
    <location>
        <begin position="375"/>
        <end position="395"/>
    </location>
</feature>
<evidence type="ECO:0000259" key="2">
    <source>
        <dbReference type="Pfam" id="PF00646"/>
    </source>
</evidence>
<evidence type="ECO:0000313" key="4">
    <source>
        <dbReference type="EMBL" id="KAF4359170.1"/>
    </source>
</evidence>
<dbReference type="EMBL" id="JAATIQ010000165">
    <property type="protein sequence ID" value="KAF4374981.1"/>
    <property type="molecule type" value="Genomic_DNA"/>
</dbReference>
<dbReference type="SUPFAM" id="SSF81383">
    <property type="entry name" value="F-box domain"/>
    <property type="match status" value="1"/>
</dbReference>
<dbReference type="InterPro" id="IPR017451">
    <property type="entry name" value="F-box-assoc_interact_dom"/>
</dbReference>
<name>A0A7J6FW66_CANSA</name>
<dbReference type="EMBL" id="JAATIP010000218">
    <property type="protein sequence ID" value="KAF4359170.1"/>
    <property type="molecule type" value="Genomic_DNA"/>
</dbReference>
<feature type="domain" description="F-box associated beta-propeller type 1" evidence="3">
    <location>
        <begin position="120"/>
        <end position="263"/>
    </location>
</feature>
<evidence type="ECO:0000313" key="6">
    <source>
        <dbReference type="Proteomes" id="UP000525078"/>
    </source>
</evidence>
<proteinExistence type="predicted"/>
<dbReference type="NCBIfam" id="TIGR01640">
    <property type="entry name" value="F_box_assoc_1"/>
    <property type="match status" value="1"/>
</dbReference>
<dbReference type="InterPro" id="IPR036047">
    <property type="entry name" value="F-box-like_dom_sf"/>
</dbReference>
<evidence type="ECO:0000313" key="7">
    <source>
        <dbReference type="Proteomes" id="UP000583929"/>
    </source>
</evidence>
<reference evidence="6 7" key="1">
    <citation type="journal article" date="2020" name="bioRxiv">
        <title>Sequence and annotation of 42 cannabis genomes reveals extensive copy number variation in cannabinoid synthesis and pathogen resistance genes.</title>
        <authorList>
            <person name="Mckernan K.J."/>
            <person name="Helbert Y."/>
            <person name="Kane L.T."/>
            <person name="Ebling H."/>
            <person name="Zhang L."/>
            <person name="Liu B."/>
            <person name="Eaton Z."/>
            <person name="Mclaughlin S."/>
            <person name="Kingan S."/>
            <person name="Baybayan P."/>
            <person name="Concepcion G."/>
            <person name="Jordan M."/>
            <person name="Riva A."/>
            <person name="Barbazuk W."/>
            <person name="Harkins T."/>
        </authorList>
    </citation>
    <scope>NUCLEOTIDE SEQUENCE [LARGE SCALE GENOMIC DNA]</scope>
    <source>
        <strain evidence="6 7">cv. Jamaican Lion 4</strain>
        <strain evidence="5">Father</strain>
        <strain evidence="4">Mother</strain>
        <tissue evidence="5">Leaf</tissue>
    </source>
</reference>
<organism evidence="5 7">
    <name type="scientific">Cannabis sativa</name>
    <name type="common">Hemp</name>
    <name type="synonym">Marijuana</name>
    <dbReference type="NCBI Taxonomy" id="3483"/>
    <lineage>
        <taxon>Eukaryota</taxon>
        <taxon>Viridiplantae</taxon>
        <taxon>Streptophyta</taxon>
        <taxon>Embryophyta</taxon>
        <taxon>Tracheophyta</taxon>
        <taxon>Spermatophyta</taxon>
        <taxon>Magnoliopsida</taxon>
        <taxon>eudicotyledons</taxon>
        <taxon>Gunneridae</taxon>
        <taxon>Pentapetalae</taxon>
        <taxon>rosids</taxon>
        <taxon>fabids</taxon>
        <taxon>Rosales</taxon>
        <taxon>Cannabaceae</taxon>
        <taxon>Cannabis</taxon>
    </lineage>
</organism>
<evidence type="ECO:0000256" key="1">
    <source>
        <dbReference type="SAM" id="MobiDB-lite"/>
    </source>
</evidence>
<evidence type="ECO:0000259" key="3">
    <source>
        <dbReference type="Pfam" id="PF07734"/>
    </source>
</evidence>